<gene>
    <name evidence="1" type="ORF">VSR83_12305</name>
</gene>
<sequence>MATKVANGVSTLTVNALTTSAIQINLTAGSGAQFPTLNAATNDRVWVTLTSGTGTPANEVVECTSISGDTLTVVRAQDNTVAQAWPAGTIVEIRNPAALFNDKVDVAAAVGLMGRNRIINGNMVIAQRSASFTTTGTNYGGPDRWQFGTVGAGGQLTQASSSFTYGGRSILCATQTVNTSATSLTGTNGFLGFKQAIEGFNCYDLIGQQLAVSFIFSASVAGTYSMAINDISNTHSYVTTFNVASANTPTYYSFTIPAVPSAFGATASATTGMYLYVGFLNNGTYATSTLGSWQSGQFICGNSIAQWGTSGSTISIAQVQLELGPQPTPFEIEPAGVTLAKCQRYFQICPSATRLWGSVVTSTQLVFNYYPPTFMRISPSVALLATSGTCMESLPFQAGVGGTFSLTATHANSSGPFDIEIGYSGVSPALTVGAVATWTAGVTFSAEF</sequence>
<keyword evidence="2" id="KW-1185">Reference proteome</keyword>
<dbReference type="EMBL" id="JAYMRU010000007">
    <property type="protein sequence ID" value="MEM5400865.1"/>
    <property type="molecule type" value="Genomic_DNA"/>
</dbReference>
<comment type="caution">
    <text evidence="1">The sequence shown here is derived from an EMBL/GenBank/DDBJ whole genome shotgun (WGS) entry which is preliminary data.</text>
</comment>
<organism evidence="1 2">
    <name type="scientific">Paraburkholderia unamae</name>
    <dbReference type="NCBI Taxonomy" id="219649"/>
    <lineage>
        <taxon>Bacteria</taxon>
        <taxon>Pseudomonadati</taxon>
        <taxon>Pseudomonadota</taxon>
        <taxon>Betaproteobacteria</taxon>
        <taxon>Burkholderiales</taxon>
        <taxon>Burkholderiaceae</taxon>
        <taxon>Paraburkholderia</taxon>
    </lineage>
</organism>
<evidence type="ECO:0000313" key="1">
    <source>
        <dbReference type="EMBL" id="MEM5400865.1"/>
    </source>
</evidence>
<name>A0ACC6RH14_9BURK</name>
<dbReference type="Proteomes" id="UP001392318">
    <property type="component" value="Unassembled WGS sequence"/>
</dbReference>
<evidence type="ECO:0000313" key="2">
    <source>
        <dbReference type="Proteomes" id="UP001392318"/>
    </source>
</evidence>
<reference evidence="1" key="1">
    <citation type="submission" date="2024-01" db="EMBL/GenBank/DDBJ databases">
        <title>The diversity of rhizobia nodulating Mimosa spp. in eleven states of Brazil covering several biomes is determined by host plant, location, and edaphic factors.</title>
        <authorList>
            <person name="Rouws L."/>
            <person name="Barauna A."/>
            <person name="Beukes C."/>
            <person name="De Faria S.M."/>
            <person name="Gross E."/>
            <person name="Dos Reis Junior F.B."/>
            <person name="Simon M."/>
            <person name="Maluk M."/>
            <person name="Odee D.W."/>
            <person name="Kenicer G."/>
            <person name="Young J.P.W."/>
            <person name="Reis V.M."/>
            <person name="Zilli J."/>
            <person name="James E.K."/>
        </authorList>
    </citation>
    <scope>NUCLEOTIDE SEQUENCE</scope>
    <source>
        <strain evidence="1">JPY452</strain>
    </source>
</reference>
<accession>A0ACC6RH14</accession>
<protein>
    <submittedName>
        <fullName evidence="1">Uncharacterized protein</fullName>
    </submittedName>
</protein>
<proteinExistence type="predicted"/>